<gene>
    <name evidence="1" type="ORF">RPERSI_LOCUS13013</name>
</gene>
<dbReference type="EMBL" id="CAJVQC010028423">
    <property type="protein sequence ID" value="CAG8739570.1"/>
    <property type="molecule type" value="Genomic_DNA"/>
</dbReference>
<organism evidence="1 2">
    <name type="scientific">Racocetra persica</name>
    <dbReference type="NCBI Taxonomy" id="160502"/>
    <lineage>
        <taxon>Eukaryota</taxon>
        <taxon>Fungi</taxon>
        <taxon>Fungi incertae sedis</taxon>
        <taxon>Mucoromycota</taxon>
        <taxon>Glomeromycotina</taxon>
        <taxon>Glomeromycetes</taxon>
        <taxon>Diversisporales</taxon>
        <taxon>Gigasporaceae</taxon>
        <taxon>Racocetra</taxon>
    </lineage>
</organism>
<keyword evidence="2" id="KW-1185">Reference proteome</keyword>
<protein>
    <submittedName>
        <fullName evidence="1">28500_t:CDS:1</fullName>
    </submittedName>
</protein>
<comment type="caution">
    <text evidence="1">The sequence shown here is derived from an EMBL/GenBank/DDBJ whole genome shotgun (WGS) entry which is preliminary data.</text>
</comment>
<sequence length="189" mass="21702">NLVEIENELTDLLSLSVNNVKDFVPEDEQQDTIEEKLEDEIRADWMMLAEMDPNTIVVGSSNFGLNYTDRNFDWNGDIRQQYSNLNFDDVDTFIYQVLGRDTINNEDLNIPSVEYSNLNNKQIRVLSRIVLHYNKIVTNITIELIRIIVMGTAGTGKLYLINSIQQKLQKIAKNISVEYSPVIVLVSTE</sequence>
<evidence type="ECO:0000313" key="1">
    <source>
        <dbReference type="EMBL" id="CAG8739570.1"/>
    </source>
</evidence>
<proteinExistence type="predicted"/>
<feature type="non-terminal residue" evidence="1">
    <location>
        <position position="1"/>
    </location>
</feature>
<accession>A0ACA9Q7K6</accession>
<dbReference type="Proteomes" id="UP000789920">
    <property type="component" value="Unassembled WGS sequence"/>
</dbReference>
<name>A0ACA9Q7K6_9GLOM</name>
<feature type="non-terminal residue" evidence="1">
    <location>
        <position position="189"/>
    </location>
</feature>
<reference evidence="1" key="1">
    <citation type="submission" date="2021-06" db="EMBL/GenBank/DDBJ databases">
        <authorList>
            <person name="Kallberg Y."/>
            <person name="Tangrot J."/>
            <person name="Rosling A."/>
        </authorList>
    </citation>
    <scope>NUCLEOTIDE SEQUENCE</scope>
    <source>
        <strain evidence="1">MA461A</strain>
    </source>
</reference>
<evidence type="ECO:0000313" key="2">
    <source>
        <dbReference type="Proteomes" id="UP000789920"/>
    </source>
</evidence>